<dbReference type="Gene3D" id="3.90.70.10">
    <property type="entry name" value="Cysteine proteinases"/>
    <property type="match status" value="1"/>
</dbReference>
<evidence type="ECO:0000313" key="3">
    <source>
        <dbReference type="Proteomes" id="UP000750197"/>
    </source>
</evidence>
<organism evidence="2 3">
    <name type="scientific">Candidatus Sysuiplasma superficiale</name>
    <dbReference type="NCBI Taxonomy" id="2823368"/>
    <lineage>
        <taxon>Archaea</taxon>
        <taxon>Methanobacteriati</taxon>
        <taxon>Thermoplasmatota</taxon>
        <taxon>Thermoplasmata</taxon>
        <taxon>Candidatus Sysuiplasmatales</taxon>
        <taxon>Candidatus Sysuiplasmataceae</taxon>
        <taxon>Candidatus Sysuiplasma</taxon>
    </lineage>
</organism>
<dbReference type="AlphaFoldDB" id="A0A8J7YQE7"/>
<sequence length="213" mass="24133">MRIDVPFYRQTMDFTCGAACILMVLSYHDRQFRMDRDNEMDIWREGTSVIPLGIGRYGLSFPFLKRGYTVSIKSNVTGIEFLERIRKRLDERQMAIFRELYEERRSRAFKMGLMEETVSELSLQEVKDSLFGGNVPLMLTDAAALGDETAPHWIAITGVENDTIHLNNPLAESPSSLPAGDFGRINGFMGEQILVSVGRKAEAVTSYSSQRHP</sequence>
<dbReference type="Proteomes" id="UP000716004">
    <property type="component" value="Unassembled WGS sequence"/>
</dbReference>
<protein>
    <submittedName>
        <fullName evidence="2">Peptidase C39 family protein</fullName>
    </submittedName>
</protein>
<accession>A0A8J7YQE7</accession>
<dbReference type="EMBL" id="JAHEAC010000003">
    <property type="protein sequence ID" value="MBX8643276.1"/>
    <property type="molecule type" value="Genomic_DNA"/>
</dbReference>
<evidence type="ECO:0000313" key="2">
    <source>
        <dbReference type="EMBL" id="MBX8643276.1"/>
    </source>
</evidence>
<proteinExistence type="predicted"/>
<dbReference type="Proteomes" id="UP000750197">
    <property type="component" value="Unassembled WGS sequence"/>
</dbReference>
<name>A0A8J7YQE7_9ARCH</name>
<comment type="caution">
    <text evidence="2">The sequence shown here is derived from an EMBL/GenBank/DDBJ whole genome shotgun (WGS) entry which is preliminary data.</text>
</comment>
<dbReference type="InterPro" id="IPR021770">
    <property type="entry name" value="DUF3335"/>
</dbReference>
<evidence type="ECO:0000313" key="1">
    <source>
        <dbReference type="EMBL" id="MBX8631967.1"/>
    </source>
</evidence>
<dbReference type="Pfam" id="PF11814">
    <property type="entry name" value="DUF3335"/>
    <property type="match status" value="1"/>
</dbReference>
<dbReference type="EMBL" id="JAGVSJ010000011">
    <property type="protein sequence ID" value="MBX8631967.1"/>
    <property type="molecule type" value="Genomic_DNA"/>
</dbReference>
<gene>
    <name evidence="1" type="ORF">J9259_05550</name>
    <name evidence="2" type="ORF">KIY12_00880</name>
</gene>
<reference evidence="2" key="1">
    <citation type="submission" date="2021-05" db="EMBL/GenBank/DDBJ databases">
        <title>Genomic insights into ecological role and evolution of a novel Thermoplasmata order Candidatus Sysuiplasmatales.</title>
        <authorList>
            <person name="Yuan Y."/>
        </authorList>
    </citation>
    <scope>NUCLEOTIDE SEQUENCE</scope>
    <source>
        <strain evidence="2">TUT19-bin139</strain>
        <strain evidence="1">YP2-bin.285</strain>
    </source>
</reference>